<dbReference type="AlphaFoldDB" id="A0A4W3GB94"/>
<protein>
    <submittedName>
        <fullName evidence="2">Uncharacterized protein</fullName>
    </submittedName>
</protein>
<reference evidence="2" key="5">
    <citation type="submission" date="2025-09" db="UniProtKB">
        <authorList>
            <consortium name="Ensembl"/>
        </authorList>
    </citation>
    <scope>IDENTIFICATION</scope>
</reference>
<dbReference type="Pfam" id="PF00067">
    <property type="entry name" value="p450"/>
    <property type="match status" value="1"/>
</dbReference>
<dbReference type="Proteomes" id="UP000314986">
    <property type="component" value="Unassembled WGS sequence"/>
</dbReference>
<evidence type="ECO:0000256" key="1">
    <source>
        <dbReference type="ARBA" id="ARBA00010617"/>
    </source>
</evidence>
<dbReference type="InterPro" id="IPR036396">
    <property type="entry name" value="Cyt_P450_sf"/>
</dbReference>
<reference evidence="3" key="3">
    <citation type="journal article" date="2014" name="Nature">
        <title>Elephant shark genome provides unique insights into gnathostome evolution.</title>
        <authorList>
            <consortium name="International Elephant Shark Genome Sequencing Consortium"/>
            <person name="Venkatesh B."/>
            <person name="Lee A.P."/>
            <person name="Ravi V."/>
            <person name="Maurya A.K."/>
            <person name="Lian M.M."/>
            <person name="Swann J.B."/>
            <person name="Ohta Y."/>
            <person name="Flajnik M.F."/>
            <person name="Sutoh Y."/>
            <person name="Kasahara M."/>
            <person name="Hoon S."/>
            <person name="Gangu V."/>
            <person name="Roy S.W."/>
            <person name="Irimia M."/>
            <person name="Korzh V."/>
            <person name="Kondrychyn I."/>
            <person name="Lim Z.W."/>
            <person name="Tay B.H."/>
            <person name="Tohari S."/>
            <person name="Kong K.W."/>
            <person name="Ho S."/>
            <person name="Lorente-Galdos B."/>
            <person name="Quilez J."/>
            <person name="Marques-Bonet T."/>
            <person name="Raney B.J."/>
            <person name="Ingham P.W."/>
            <person name="Tay A."/>
            <person name="Hillier L.W."/>
            <person name="Minx P."/>
            <person name="Boehm T."/>
            <person name="Wilson R.K."/>
            <person name="Brenner S."/>
            <person name="Warren W.C."/>
        </authorList>
    </citation>
    <scope>NUCLEOTIDE SEQUENCE [LARGE SCALE GENOMIC DNA]</scope>
</reference>
<dbReference type="GO" id="GO:0004497">
    <property type="term" value="F:monooxygenase activity"/>
    <property type="evidence" value="ECO:0007669"/>
    <property type="project" value="InterPro"/>
</dbReference>
<dbReference type="GO" id="GO:0020037">
    <property type="term" value="F:heme binding"/>
    <property type="evidence" value="ECO:0007669"/>
    <property type="project" value="InterPro"/>
</dbReference>
<dbReference type="Ensembl" id="ENSCMIT00000000481.1">
    <property type="protein sequence ID" value="ENSCMIP00000000443.1"/>
    <property type="gene ID" value="ENSCMIG00000000321.1"/>
</dbReference>
<reference evidence="2" key="4">
    <citation type="submission" date="2025-08" db="UniProtKB">
        <authorList>
            <consortium name="Ensembl"/>
        </authorList>
    </citation>
    <scope>IDENTIFICATION</scope>
</reference>
<keyword evidence="3" id="KW-1185">Reference proteome</keyword>
<accession>A0A4W3GB94</accession>
<reference evidence="3" key="2">
    <citation type="journal article" date="2007" name="PLoS Biol.">
        <title>Survey sequencing and comparative analysis of the elephant shark (Callorhinchus milii) genome.</title>
        <authorList>
            <person name="Venkatesh B."/>
            <person name="Kirkness E.F."/>
            <person name="Loh Y.H."/>
            <person name="Halpern A.L."/>
            <person name="Lee A.P."/>
            <person name="Johnson J."/>
            <person name="Dandona N."/>
            <person name="Viswanathan L.D."/>
            <person name="Tay A."/>
            <person name="Venter J.C."/>
            <person name="Strausberg R.L."/>
            <person name="Brenner S."/>
        </authorList>
    </citation>
    <scope>NUCLEOTIDE SEQUENCE [LARGE SCALE GENOMIC DNA]</scope>
</reference>
<dbReference type="GO" id="GO:0005506">
    <property type="term" value="F:iron ion binding"/>
    <property type="evidence" value="ECO:0007669"/>
    <property type="project" value="InterPro"/>
</dbReference>
<dbReference type="Gene3D" id="1.10.630.10">
    <property type="entry name" value="Cytochrome P450"/>
    <property type="match status" value="1"/>
</dbReference>
<evidence type="ECO:0000313" key="3">
    <source>
        <dbReference type="Proteomes" id="UP000314986"/>
    </source>
</evidence>
<reference evidence="3" key="1">
    <citation type="journal article" date="2006" name="Science">
        <title>Ancient noncoding elements conserved in the human genome.</title>
        <authorList>
            <person name="Venkatesh B."/>
            <person name="Kirkness E.F."/>
            <person name="Loh Y.H."/>
            <person name="Halpern A.L."/>
            <person name="Lee A.P."/>
            <person name="Johnson J."/>
            <person name="Dandona N."/>
            <person name="Viswanathan L.D."/>
            <person name="Tay A."/>
            <person name="Venter J.C."/>
            <person name="Strausberg R.L."/>
            <person name="Brenner S."/>
        </authorList>
    </citation>
    <scope>NUCLEOTIDE SEQUENCE [LARGE SCALE GENOMIC DNA]</scope>
</reference>
<dbReference type="InterPro" id="IPR001128">
    <property type="entry name" value="Cyt_P450"/>
</dbReference>
<evidence type="ECO:0000313" key="2">
    <source>
        <dbReference type="Ensembl" id="ENSCMIP00000000443.1"/>
    </source>
</evidence>
<proteinExistence type="inferred from homology"/>
<comment type="similarity">
    <text evidence="1">Belongs to the cytochrome P450 family.</text>
</comment>
<sequence>MTGCGCCGADADAVPCPQVLKETLRVYPTIPGTRRWLQRPCVIDGIHIPAPVSVITLLLLLPLRSGPPVLSRAGVCPGERLVAGCGRVQVCLCVKECCSVGEFVGVSERET</sequence>
<dbReference type="SUPFAM" id="SSF48264">
    <property type="entry name" value="Cytochrome P450"/>
    <property type="match status" value="1"/>
</dbReference>
<dbReference type="GeneTree" id="ENSGT00940000156927"/>
<dbReference type="GO" id="GO:0016705">
    <property type="term" value="F:oxidoreductase activity, acting on paired donors, with incorporation or reduction of molecular oxygen"/>
    <property type="evidence" value="ECO:0007669"/>
    <property type="project" value="InterPro"/>
</dbReference>
<name>A0A4W3GB94_CALMI</name>
<organism evidence="2 3">
    <name type="scientific">Callorhinchus milii</name>
    <name type="common">Ghost shark</name>
    <dbReference type="NCBI Taxonomy" id="7868"/>
    <lineage>
        <taxon>Eukaryota</taxon>
        <taxon>Metazoa</taxon>
        <taxon>Chordata</taxon>
        <taxon>Craniata</taxon>
        <taxon>Vertebrata</taxon>
        <taxon>Chondrichthyes</taxon>
        <taxon>Holocephali</taxon>
        <taxon>Chimaeriformes</taxon>
        <taxon>Callorhinchidae</taxon>
        <taxon>Callorhinchus</taxon>
    </lineage>
</organism>